<dbReference type="EMBL" id="KI913973">
    <property type="protein sequence ID" value="ETV97397.1"/>
    <property type="molecule type" value="Genomic_DNA"/>
</dbReference>
<dbReference type="VEuPathDB" id="FungiDB:H310_09731"/>
<reference evidence="1" key="1">
    <citation type="submission" date="2013-12" db="EMBL/GenBank/DDBJ databases">
        <title>The Genome Sequence of Aphanomyces invadans NJM9701.</title>
        <authorList>
            <consortium name="The Broad Institute Genomics Platform"/>
            <person name="Russ C."/>
            <person name="Tyler B."/>
            <person name="van West P."/>
            <person name="Dieguez-Uribeondo J."/>
            <person name="Young S.K."/>
            <person name="Zeng Q."/>
            <person name="Gargeya S."/>
            <person name="Fitzgerald M."/>
            <person name="Abouelleil A."/>
            <person name="Alvarado L."/>
            <person name="Chapman S.B."/>
            <person name="Gainer-Dewar J."/>
            <person name="Goldberg J."/>
            <person name="Griggs A."/>
            <person name="Gujja S."/>
            <person name="Hansen M."/>
            <person name="Howarth C."/>
            <person name="Imamovic A."/>
            <person name="Ireland A."/>
            <person name="Larimer J."/>
            <person name="McCowan C."/>
            <person name="Murphy C."/>
            <person name="Pearson M."/>
            <person name="Poon T.W."/>
            <person name="Priest M."/>
            <person name="Roberts A."/>
            <person name="Saif S."/>
            <person name="Shea T."/>
            <person name="Sykes S."/>
            <person name="Wortman J."/>
            <person name="Nusbaum C."/>
            <person name="Birren B."/>
        </authorList>
    </citation>
    <scope>NUCLEOTIDE SEQUENCE [LARGE SCALE GENOMIC DNA]</scope>
    <source>
        <strain evidence="1">NJM9701</strain>
    </source>
</reference>
<protein>
    <submittedName>
        <fullName evidence="1">Uncharacterized protein</fullName>
    </submittedName>
</protein>
<dbReference type="AlphaFoldDB" id="A0A024TVR3"/>
<dbReference type="PANTHER" id="PTHR31827:SF1">
    <property type="entry name" value="EMB|CAB89363.1"/>
    <property type="match status" value="1"/>
</dbReference>
<gene>
    <name evidence="1" type="ORF">H310_09731</name>
</gene>
<name>A0A024TVR3_9STRA</name>
<dbReference type="STRING" id="157072.A0A024TVR3"/>
<dbReference type="RefSeq" id="XP_008874105.1">
    <property type="nucleotide sequence ID" value="XM_008875883.1"/>
</dbReference>
<evidence type="ECO:0000313" key="1">
    <source>
        <dbReference type="EMBL" id="ETV97397.1"/>
    </source>
</evidence>
<accession>A0A024TVR3</accession>
<sequence>MQPQTHSSDVVSPQHQCYFNDCTAAALDGATKCHFHRHRGCCAVTDCRNQVYARQLCVKHGGKRQCAMPNCTANSRVGNLCSRHTTVSLKKTCSEPGCTKQPRALGRCVTHGGGKKCASPGCTSNARLTNHCPRHRRLLDQANHDKPAATPATYHCQAAKSAPFDFTPKLEYSIDPIWTTIDSPTDFDAAVHWALDSDCLEVLRCLDTIEM</sequence>
<dbReference type="PANTHER" id="PTHR31827">
    <property type="entry name" value="EMB|CAB89363.1"/>
    <property type="match status" value="1"/>
</dbReference>
<proteinExistence type="predicted"/>
<dbReference type="OrthoDB" id="73726at2759"/>
<dbReference type="GeneID" id="20086781"/>
<organism evidence="1">
    <name type="scientific">Aphanomyces invadans</name>
    <dbReference type="NCBI Taxonomy" id="157072"/>
    <lineage>
        <taxon>Eukaryota</taxon>
        <taxon>Sar</taxon>
        <taxon>Stramenopiles</taxon>
        <taxon>Oomycota</taxon>
        <taxon>Saprolegniomycetes</taxon>
        <taxon>Saprolegniales</taxon>
        <taxon>Verrucalvaceae</taxon>
        <taxon>Aphanomyces</taxon>
    </lineage>
</organism>